<dbReference type="Proteomes" id="UP000709672">
    <property type="component" value="Unassembled WGS sequence"/>
</dbReference>
<protein>
    <submittedName>
        <fullName evidence="3">M23 family metallopeptidase</fullName>
    </submittedName>
</protein>
<keyword evidence="1" id="KW-0472">Membrane</keyword>
<keyword evidence="1" id="KW-0812">Transmembrane</keyword>
<dbReference type="GO" id="GO:0004222">
    <property type="term" value="F:metalloendopeptidase activity"/>
    <property type="evidence" value="ECO:0007669"/>
    <property type="project" value="TreeGrafter"/>
</dbReference>
<proteinExistence type="predicted"/>
<feature type="transmembrane region" description="Helical" evidence="1">
    <location>
        <begin position="6"/>
        <end position="24"/>
    </location>
</feature>
<organism evidence="3 4">
    <name type="scientific">Candidatus Sungiibacteriota bacterium</name>
    <dbReference type="NCBI Taxonomy" id="2750080"/>
    <lineage>
        <taxon>Bacteria</taxon>
        <taxon>Candidatus Sungiibacteriota</taxon>
    </lineage>
</organism>
<dbReference type="PANTHER" id="PTHR21666">
    <property type="entry name" value="PEPTIDASE-RELATED"/>
    <property type="match status" value="1"/>
</dbReference>
<dbReference type="CDD" id="cd12797">
    <property type="entry name" value="M23_peptidase"/>
    <property type="match status" value="1"/>
</dbReference>
<dbReference type="SUPFAM" id="SSF51261">
    <property type="entry name" value="Duplicated hybrid motif"/>
    <property type="match status" value="1"/>
</dbReference>
<dbReference type="Gene3D" id="2.70.70.10">
    <property type="entry name" value="Glucose Permease (Domain IIA)"/>
    <property type="match status" value="1"/>
</dbReference>
<sequence length="228" mass="25517">MTSRPILLIVFSFFIISSVLVNYFDSRKVKDLSEEEYVEAVLKQLGYPPYTAAGGVFKPAAGQVYLPVRNFYENQTVNPFGVYRTGRFLGYHSGVDVEIDPGDINRKVPVYSIFEGEVKQVELANGYGGVVAVKHSFGDLELTGIYGHLRLWDVNVKAGQKIGAGEIIGYLGADYSSETDGERKHLHFGLSRQDEVDIRGYVEGLNELKRNWINPSEFLRQINAKAVE</sequence>
<dbReference type="EMBL" id="JACPHQ010000024">
    <property type="protein sequence ID" value="MBI2465989.1"/>
    <property type="molecule type" value="Genomic_DNA"/>
</dbReference>
<evidence type="ECO:0000313" key="3">
    <source>
        <dbReference type="EMBL" id="MBI2465989.1"/>
    </source>
</evidence>
<dbReference type="Pfam" id="PF01551">
    <property type="entry name" value="Peptidase_M23"/>
    <property type="match status" value="1"/>
</dbReference>
<name>A0A932DSL1_9BACT</name>
<evidence type="ECO:0000259" key="2">
    <source>
        <dbReference type="Pfam" id="PF01551"/>
    </source>
</evidence>
<dbReference type="InterPro" id="IPR011055">
    <property type="entry name" value="Dup_hybrid_motif"/>
</dbReference>
<feature type="domain" description="M23ase beta-sheet core" evidence="2">
    <location>
        <begin position="91"/>
        <end position="194"/>
    </location>
</feature>
<evidence type="ECO:0000256" key="1">
    <source>
        <dbReference type="SAM" id="Phobius"/>
    </source>
</evidence>
<dbReference type="AlphaFoldDB" id="A0A932DSL1"/>
<dbReference type="PANTHER" id="PTHR21666:SF270">
    <property type="entry name" value="MUREIN HYDROLASE ACTIVATOR ENVC"/>
    <property type="match status" value="1"/>
</dbReference>
<dbReference type="InterPro" id="IPR050570">
    <property type="entry name" value="Cell_wall_metabolism_enzyme"/>
</dbReference>
<evidence type="ECO:0000313" key="4">
    <source>
        <dbReference type="Proteomes" id="UP000709672"/>
    </source>
</evidence>
<comment type="caution">
    <text evidence="3">The sequence shown here is derived from an EMBL/GenBank/DDBJ whole genome shotgun (WGS) entry which is preliminary data.</text>
</comment>
<gene>
    <name evidence="3" type="ORF">HYV66_02030</name>
</gene>
<keyword evidence="1" id="KW-1133">Transmembrane helix</keyword>
<dbReference type="InterPro" id="IPR016047">
    <property type="entry name" value="M23ase_b-sheet_dom"/>
</dbReference>
<accession>A0A932DSL1</accession>
<reference evidence="3" key="1">
    <citation type="submission" date="2020-07" db="EMBL/GenBank/DDBJ databases">
        <title>Huge and variable diversity of episymbiotic CPR bacteria and DPANN archaea in groundwater ecosystems.</title>
        <authorList>
            <person name="He C.Y."/>
            <person name="Keren R."/>
            <person name="Whittaker M."/>
            <person name="Farag I.F."/>
            <person name="Doudna J."/>
            <person name="Cate J.H.D."/>
            <person name="Banfield J.F."/>
        </authorList>
    </citation>
    <scope>NUCLEOTIDE SEQUENCE</scope>
    <source>
        <strain evidence="3">NC_groundwater_418_Ag_B-0.1um_45_10</strain>
    </source>
</reference>